<dbReference type="GO" id="GO:0044528">
    <property type="term" value="P:regulation of mitochondrial mRNA stability"/>
    <property type="evidence" value="ECO:0007669"/>
    <property type="project" value="TreeGrafter"/>
</dbReference>
<dbReference type="GO" id="GO:0035770">
    <property type="term" value="C:ribonucleoprotein granule"/>
    <property type="evidence" value="ECO:0007669"/>
    <property type="project" value="TreeGrafter"/>
</dbReference>
<keyword evidence="3" id="KW-1185">Reference proteome</keyword>
<feature type="non-terminal residue" evidence="2">
    <location>
        <position position="1"/>
    </location>
</feature>
<sequence>MSGSRRLAQEIAAAPSSSAALAILRRAKKINQIHVTACLHRVALKPVDSRQLEVLLEQLQVEQLDAEALAINAWSLAKLWQAAGKTGAELRQSLWYSAAQRRSEISARHLSNLLWSVATSRDGTTETVLAFSDMLMSRLVDLSPQGLANCFWALSKLKAERGSIALDALALQGELRISELQPQDLASMLWSASAFAVRFGRLAGLLAPAAAAARAQLSGRQLTNAAWAAATILPDSGDAVAVLVAEALTRQLNVRDLPNLCWAQANVAAAAPPGLAEAVHHRLPELHAKLPDLLWALAVCGANAAPLLLEVAGTGPSAARAAQLLWCQATLRQPGGCELLSLAEQHACELEALDLSRCAWAAATLGQAEHRFSAAQGLASAVAEVEVSAPATVVQVSWSLAKLQLFVPAAMQRLSRCSGLQPQDLALCLWAFAFWHFAGDGQNRLLAEAQRCVGEFAPQDLANVAWALASLLSTPEPLLAALASEAQRKLPELEPQHLCNLLWAFAVIGWDSSILRSLSVSMLPRTRELEHMGLSASCWALALATKSAGVGAATDTWQVMQAMMLAPQLAPGSSAPLHSPVAVRPGGRRTIGLRPVFGGLLSCAVVRQLQVFRQVRRSRGGPSGPLLREQRRAKKAAREQRLEQFRSPYIENSNEPPPVTARGSPKTGAWEAGQPDAEEQRQGQFTSPWTGRVYDRWAPENGRQFKIDRQGGLARSRAFQTPTQRQIATAVEERMSDTTPEWAKYYPGLAPLDKLPPNQRRVGAQVKTFERHAYRAGNFGDIFKQLLVHTIVELKVKKKESPLWYVEPCGGEGEYHVQRMRSELDERPPMKWPTAEDLYSALEKEDLTYMPPEVKGWMEAMNMLNFPDVDFEYAGDGASRDPLEHGVQWLPSTSLMALRLLREQDPVTIWEDSRTAFGPLFNFVRNWSSKFAPHIELIFKDGLKHAHRRWVQRKPGSISEVYGKYNGQRGVVFIDPDYTRGGEAERCEKLVLDLWKHWRSATVVVTYPIGPKYEKKARDFNMALRKADKTLDLITIEAYVENKDWHSGSEEDKWRGYGMLISQAPHTTAQRAQAALK</sequence>
<dbReference type="InterPro" id="IPR029063">
    <property type="entry name" value="SAM-dependent_MTases_sf"/>
</dbReference>
<dbReference type="AlphaFoldDB" id="A0AA36HUC8"/>
<organism evidence="2 3">
    <name type="scientific">Effrenium voratum</name>
    <dbReference type="NCBI Taxonomy" id="2562239"/>
    <lineage>
        <taxon>Eukaryota</taxon>
        <taxon>Sar</taxon>
        <taxon>Alveolata</taxon>
        <taxon>Dinophyceae</taxon>
        <taxon>Suessiales</taxon>
        <taxon>Symbiodiniaceae</taxon>
        <taxon>Effrenium</taxon>
    </lineage>
</organism>
<gene>
    <name evidence="2" type="ORF">EVOR1521_LOCUS4239</name>
</gene>
<name>A0AA36HUC8_9DINO</name>
<dbReference type="GO" id="GO:0005759">
    <property type="term" value="C:mitochondrial matrix"/>
    <property type="evidence" value="ECO:0007669"/>
    <property type="project" value="TreeGrafter"/>
</dbReference>
<protein>
    <submittedName>
        <fullName evidence="2">Uncharacterized protein</fullName>
    </submittedName>
</protein>
<dbReference type="SUPFAM" id="SSF53335">
    <property type="entry name" value="S-adenosyl-L-methionine-dependent methyltransferases"/>
    <property type="match status" value="1"/>
</dbReference>
<dbReference type="Proteomes" id="UP001178507">
    <property type="component" value="Unassembled WGS sequence"/>
</dbReference>
<feature type="region of interest" description="Disordered" evidence="1">
    <location>
        <begin position="617"/>
        <end position="688"/>
    </location>
</feature>
<dbReference type="EMBL" id="CAUJNA010000278">
    <property type="protein sequence ID" value="CAJ1374782.1"/>
    <property type="molecule type" value="Genomic_DNA"/>
</dbReference>
<dbReference type="InterPro" id="IPR050870">
    <property type="entry name" value="FAST_kinase"/>
</dbReference>
<dbReference type="GO" id="GO:0000963">
    <property type="term" value="P:mitochondrial RNA processing"/>
    <property type="evidence" value="ECO:0007669"/>
    <property type="project" value="TreeGrafter"/>
</dbReference>
<reference evidence="2" key="1">
    <citation type="submission" date="2023-08" db="EMBL/GenBank/DDBJ databases">
        <authorList>
            <person name="Chen Y."/>
            <person name="Shah S."/>
            <person name="Dougan E. K."/>
            <person name="Thang M."/>
            <person name="Chan C."/>
        </authorList>
    </citation>
    <scope>NUCLEOTIDE SEQUENCE</scope>
</reference>
<dbReference type="PANTHER" id="PTHR21228">
    <property type="entry name" value="FAST LEU-RICH DOMAIN-CONTAINING"/>
    <property type="match status" value="1"/>
</dbReference>
<evidence type="ECO:0000256" key="1">
    <source>
        <dbReference type="SAM" id="MobiDB-lite"/>
    </source>
</evidence>
<dbReference type="Gene3D" id="3.40.50.150">
    <property type="entry name" value="Vaccinia Virus protein VP39"/>
    <property type="match status" value="1"/>
</dbReference>
<evidence type="ECO:0000313" key="2">
    <source>
        <dbReference type="EMBL" id="CAJ1374782.1"/>
    </source>
</evidence>
<dbReference type="GO" id="GO:0003723">
    <property type="term" value="F:RNA binding"/>
    <property type="evidence" value="ECO:0007669"/>
    <property type="project" value="TreeGrafter"/>
</dbReference>
<accession>A0AA36HUC8</accession>
<comment type="caution">
    <text evidence="2">The sequence shown here is derived from an EMBL/GenBank/DDBJ whole genome shotgun (WGS) entry which is preliminary data.</text>
</comment>
<evidence type="ECO:0000313" key="3">
    <source>
        <dbReference type="Proteomes" id="UP001178507"/>
    </source>
</evidence>
<proteinExistence type="predicted"/>
<dbReference type="PANTHER" id="PTHR21228:SF40">
    <property type="entry name" value="LD45607P"/>
    <property type="match status" value="1"/>
</dbReference>